<dbReference type="EMBL" id="CM042051">
    <property type="protein sequence ID" value="KAI3728866.1"/>
    <property type="molecule type" value="Genomic_DNA"/>
</dbReference>
<reference evidence="1 2" key="2">
    <citation type="journal article" date="2022" name="Mol. Ecol. Resour.">
        <title>The genomes of chicory, endive, great burdock and yacon provide insights into Asteraceae paleo-polyploidization history and plant inulin production.</title>
        <authorList>
            <person name="Fan W."/>
            <person name="Wang S."/>
            <person name="Wang H."/>
            <person name="Wang A."/>
            <person name="Jiang F."/>
            <person name="Liu H."/>
            <person name="Zhao H."/>
            <person name="Xu D."/>
            <person name="Zhang Y."/>
        </authorList>
    </citation>
    <scope>NUCLEOTIDE SEQUENCE [LARGE SCALE GENOMIC DNA]</scope>
    <source>
        <strain evidence="2">cv. Niubang</strain>
    </source>
</reference>
<evidence type="ECO:0000313" key="2">
    <source>
        <dbReference type="Proteomes" id="UP001055879"/>
    </source>
</evidence>
<name>A0ACB9C3G6_ARCLA</name>
<protein>
    <submittedName>
        <fullName evidence="1">Uncharacterized protein</fullName>
    </submittedName>
</protein>
<sequence>MKWVVIAWGTFQDCKHVLHLTFVVPHSFKGISLFQGLLICPIHEYHTKPYPIFLLPFSLHRLIFFNFCRILQFRV</sequence>
<comment type="caution">
    <text evidence="1">The sequence shown here is derived from an EMBL/GenBank/DDBJ whole genome shotgun (WGS) entry which is preliminary data.</text>
</comment>
<proteinExistence type="predicted"/>
<gene>
    <name evidence="1" type="ORF">L6452_17511</name>
</gene>
<reference evidence="2" key="1">
    <citation type="journal article" date="2022" name="Mol. Ecol. Resour.">
        <title>The genomes of chicory, endive, great burdock and yacon provide insights into Asteraceae palaeo-polyploidization history and plant inulin production.</title>
        <authorList>
            <person name="Fan W."/>
            <person name="Wang S."/>
            <person name="Wang H."/>
            <person name="Wang A."/>
            <person name="Jiang F."/>
            <person name="Liu H."/>
            <person name="Zhao H."/>
            <person name="Xu D."/>
            <person name="Zhang Y."/>
        </authorList>
    </citation>
    <scope>NUCLEOTIDE SEQUENCE [LARGE SCALE GENOMIC DNA]</scope>
    <source>
        <strain evidence="2">cv. Niubang</strain>
    </source>
</reference>
<evidence type="ECO:0000313" key="1">
    <source>
        <dbReference type="EMBL" id="KAI3728866.1"/>
    </source>
</evidence>
<organism evidence="1 2">
    <name type="scientific">Arctium lappa</name>
    <name type="common">Greater burdock</name>
    <name type="synonym">Lappa major</name>
    <dbReference type="NCBI Taxonomy" id="4217"/>
    <lineage>
        <taxon>Eukaryota</taxon>
        <taxon>Viridiplantae</taxon>
        <taxon>Streptophyta</taxon>
        <taxon>Embryophyta</taxon>
        <taxon>Tracheophyta</taxon>
        <taxon>Spermatophyta</taxon>
        <taxon>Magnoliopsida</taxon>
        <taxon>eudicotyledons</taxon>
        <taxon>Gunneridae</taxon>
        <taxon>Pentapetalae</taxon>
        <taxon>asterids</taxon>
        <taxon>campanulids</taxon>
        <taxon>Asterales</taxon>
        <taxon>Asteraceae</taxon>
        <taxon>Carduoideae</taxon>
        <taxon>Cardueae</taxon>
        <taxon>Arctiinae</taxon>
        <taxon>Arctium</taxon>
    </lineage>
</organism>
<accession>A0ACB9C3G6</accession>
<keyword evidence="2" id="KW-1185">Reference proteome</keyword>
<dbReference type="Proteomes" id="UP001055879">
    <property type="component" value="Linkage Group LG05"/>
</dbReference>